<evidence type="ECO:0008006" key="3">
    <source>
        <dbReference type="Google" id="ProtNLM"/>
    </source>
</evidence>
<evidence type="ECO:0000313" key="1">
    <source>
        <dbReference type="EMBL" id="ALA59402.1"/>
    </source>
</evidence>
<accession>A0A0K2GFP2</accession>
<dbReference type="Proteomes" id="UP000069205">
    <property type="component" value="Chromosome"/>
</dbReference>
<name>A0A0K2GFP2_NITMO</name>
<gene>
    <name evidence="1" type="ORF">NITMOv2_2997</name>
</gene>
<dbReference type="AlphaFoldDB" id="A0A0K2GFP2"/>
<evidence type="ECO:0000313" key="2">
    <source>
        <dbReference type="Proteomes" id="UP000069205"/>
    </source>
</evidence>
<protein>
    <recommendedName>
        <fullName evidence="3">DUF5666 domain-containing protein</fullName>
    </recommendedName>
</protein>
<sequence>MGLDSVFSMFRLTATAGLSLCLVGCGLDGMRGTVLAIEENRYVILDLSGQELLISVDEHSRRDGAIPGDEVRVFVTKDGYAAYIQKIEP</sequence>
<proteinExistence type="predicted"/>
<dbReference type="EMBL" id="CP011801">
    <property type="protein sequence ID" value="ALA59402.1"/>
    <property type="molecule type" value="Genomic_DNA"/>
</dbReference>
<reference evidence="1 2" key="1">
    <citation type="journal article" date="2015" name="Proc. Natl. Acad. Sci. U.S.A.">
        <title>Expanded metabolic versatility of ubiquitous nitrite-oxidizing bacteria from the genus Nitrospira.</title>
        <authorList>
            <person name="Koch H."/>
            <person name="Lucker S."/>
            <person name="Albertsen M."/>
            <person name="Kitzinger K."/>
            <person name="Herbold C."/>
            <person name="Spieck E."/>
            <person name="Nielsen P.H."/>
            <person name="Wagner M."/>
            <person name="Daims H."/>
        </authorList>
    </citation>
    <scope>NUCLEOTIDE SEQUENCE [LARGE SCALE GENOMIC DNA]</scope>
    <source>
        <strain evidence="1 2">NSP M-1</strain>
    </source>
</reference>
<keyword evidence="2" id="KW-1185">Reference proteome</keyword>
<dbReference type="KEGG" id="nmv:NITMOv2_2997"/>
<dbReference type="PATRIC" id="fig|42253.5.peg.2960"/>
<organism evidence="1 2">
    <name type="scientific">Nitrospira moscoviensis</name>
    <dbReference type="NCBI Taxonomy" id="42253"/>
    <lineage>
        <taxon>Bacteria</taxon>
        <taxon>Pseudomonadati</taxon>
        <taxon>Nitrospirota</taxon>
        <taxon>Nitrospiria</taxon>
        <taxon>Nitrospirales</taxon>
        <taxon>Nitrospiraceae</taxon>
        <taxon>Nitrospira</taxon>
    </lineage>
</organism>
<dbReference type="STRING" id="42253.NITMOv2_2997"/>